<dbReference type="RefSeq" id="WP_068359961.1">
    <property type="nucleotide sequence ID" value="NZ_CP019337.1"/>
</dbReference>
<dbReference type="OrthoDB" id="918051at2"/>
<comment type="caution">
    <text evidence="1">The sequence shown here is derived from an EMBL/GenBank/DDBJ whole genome shotgun (WGS) entry which is preliminary data.</text>
</comment>
<evidence type="ECO:0000313" key="1">
    <source>
        <dbReference type="EMBL" id="OBY65755.1"/>
    </source>
</evidence>
<proteinExistence type="predicted"/>
<dbReference type="Proteomes" id="UP000092612">
    <property type="component" value="Unassembled WGS sequence"/>
</dbReference>
<accession>A0A1B8U1M2</accession>
<keyword evidence="2" id="KW-1185">Reference proteome</keyword>
<sequence>MKNKYPVGCIVTFKSHPLLYDFMIKGDGKLVPPFLVVKEVFIEDNKKKTADELTGKKIAERIKYTCVFFDDNKNEFKEVHIYESMLKSYKDIHIARMDENENHKDFDYVSLIDEAENFTIPNYNYGKIVYFRTKKFEIFKKRSSIKSSRPVLTDSDIKNLSKEQIAEKKVYKKNETIQYVVNYSTPDFVLSGIKKENQENLFYPDGNIRKVVSELLYKVKWFNSNQMKFSEVFLPAECFTDIQPFKTKVPHNSTKKDK</sequence>
<reference evidence="2" key="1">
    <citation type="submission" date="2016-02" db="EMBL/GenBank/DDBJ databases">
        <title>Paenibacillus sp. LPB0068, isolated from Crassostrea gigas.</title>
        <authorList>
            <person name="Shin S.-K."/>
            <person name="Yi H."/>
        </authorList>
    </citation>
    <scope>NUCLEOTIDE SEQUENCE [LARGE SCALE GENOMIC DNA]</scope>
    <source>
        <strain evidence="2">KCTC 23969</strain>
    </source>
</reference>
<evidence type="ECO:0000313" key="2">
    <source>
        <dbReference type="Proteomes" id="UP000092612"/>
    </source>
</evidence>
<dbReference type="KEGG" id="prn:BW723_13745"/>
<organism evidence="1 2">
    <name type="scientific">Polaribacter reichenbachii</name>
    <dbReference type="NCBI Taxonomy" id="996801"/>
    <lineage>
        <taxon>Bacteria</taxon>
        <taxon>Pseudomonadati</taxon>
        <taxon>Bacteroidota</taxon>
        <taxon>Flavobacteriia</taxon>
        <taxon>Flavobacteriales</taxon>
        <taxon>Flavobacteriaceae</taxon>
    </lineage>
</organism>
<dbReference type="AlphaFoldDB" id="A0A1B8U1M2"/>
<dbReference type="EMBL" id="LSFL01000029">
    <property type="protein sequence ID" value="OBY65755.1"/>
    <property type="molecule type" value="Genomic_DNA"/>
</dbReference>
<protein>
    <submittedName>
        <fullName evidence="1">Uncharacterized protein</fullName>
    </submittedName>
</protein>
<gene>
    <name evidence="1" type="ORF">LPB301_08035</name>
</gene>
<name>A0A1B8U1M2_9FLAO</name>